<organism evidence="10 11">
    <name type="scientific">Lophiotrema nucula</name>
    <dbReference type="NCBI Taxonomy" id="690887"/>
    <lineage>
        <taxon>Eukaryota</taxon>
        <taxon>Fungi</taxon>
        <taxon>Dikarya</taxon>
        <taxon>Ascomycota</taxon>
        <taxon>Pezizomycotina</taxon>
        <taxon>Dothideomycetes</taxon>
        <taxon>Pleosporomycetidae</taxon>
        <taxon>Pleosporales</taxon>
        <taxon>Lophiotremataceae</taxon>
        <taxon>Lophiotrema</taxon>
    </lineage>
</organism>
<dbReference type="EMBL" id="ML977349">
    <property type="protein sequence ID" value="KAF2108194.1"/>
    <property type="molecule type" value="Genomic_DNA"/>
</dbReference>
<evidence type="ECO:0000313" key="11">
    <source>
        <dbReference type="Proteomes" id="UP000799770"/>
    </source>
</evidence>
<feature type="binding site" description="axial binding residue" evidence="8">
    <location>
        <position position="472"/>
    </location>
    <ligand>
        <name>heme</name>
        <dbReference type="ChEBI" id="CHEBI:30413"/>
    </ligand>
    <ligandPart>
        <name>Fe</name>
        <dbReference type="ChEBI" id="CHEBI:18248"/>
    </ligandPart>
</feature>
<dbReference type="PANTHER" id="PTHR24305:SF107">
    <property type="entry name" value="P450, PUTATIVE (EUROFUNG)-RELATED"/>
    <property type="match status" value="1"/>
</dbReference>
<keyword evidence="6 8" id="KW-0408">Iron</keyword>
<evidence type="ECO:0000313" key="10">
    <source>
        <dbReference type="EMBL" id="KAF2108194.1"/>
    </source>
</evidence>
<evidence type="ECO:0000256" key="2">
    <source>
        <dbReference type="ARBA" id="ARBA00005179"/>
    </source>
</evidence>
<dbReference type="PANTHER" id="PTHR24305">
    <property type="entry name" value="CYTOCHROME P450"/>
    <property type="match status" value="1"/>
</dbReference>
<dbReference type="InterPro" id="IPR050121">
    <property type="entry name" value="Cytochrome_P450_monoxygenase"/>
</dbReference>
<dbReference type="GO" id="GO:0020037">
    <property type="term" value="F:heme binding"/>
    <property type="evidence" value="ECO:0007669"/>
    <property type="project" value="InterPro"/>
</dbReference>
<dbReference type="InterPro" id="IPR002401">
    <property type="entry name" value="Cyt_P450_E_grp-I"/>
</dbReference>
<dbReference type="PRINTS" id="PR00385">
    <property type="entry name" value="P450"/>
</dbReference>
<keyword evidence="9" id="KW-1133">Transmembrane helix</keyword>
<sequence>MSRYQLAGQAALTALVGILSYFIYKLYNARVVFWRLKKLGLPMPPWNPILGHLPILPSVLAKLPKGAMQAYMFEIISKEFEASDGLYYIDLWPFSMPMMIISDPLIANQICIEYDLGKPEMLKPFFKPIVGGEGMFIMNGERWKRSAVLFAPGFAERVILERTEQIVEETGEYVKRLREYVKSGEMFELDNLTCWYMMDVIGTVTLNDRFMSLTSDNVLATAMRNQLSQHMREEELNPFKRYNPMHPIREHQNSKKMDEYITNQLNKRYQEWKNTDRTSVPQTKSIIDLVIADYMRERTVGDKLDASFINWACAQIRLFLFVGHDSTAATIVYSLYLLSKHPEYLERIRKEHDKLFGTNIDDVPSLLKKQPSMINQLPFTTAVIKETLRLFPPAAAFRGGEAGVFLSDSHGARYPTEGCGLNVLHNVIQRNPKYWPRPNDFVPERWLVGPDHELYPKTKGAWRPFEYGTRNCVGQTLVMLDVKITLVMVVREFDVKDAYAEFDKFNGWENDKKGLKMIDGERAYQFSKGSAHPADGFPCRVYQRN</sequence>
<dbReference type="Pfam" id="PF00067">
    <property type="entry name" value="p450"/>
    <property type="match status" value="1"/>
</dbReference>
<accession>A0A6A5YNA9</accession>
<reference evidence="10" key="1">
    <citation type="journal article" date="2020" name="Stud. Mycol.">
        <title>101 Dothideomycetes genomes: a test case for predicting lifestyles and emergence of pathogens.</title>
        <authorList>
            <person name="Haridas S."/>
            <person name="Albert R."/>
            <person name="Binder M."/>
            <person name="Bloem J."/>
            <person name="Labutti K."/>
            <person name="Salamov A."/>
            <person name="Andreopoulos B."/>
            <person name="Baker S."/>
            <person name="Barry K."/>
            <person name="Bills G."/>
            <person name="Bluhm B."/>
            <person name="Cannon C."/>
            <person name="Castanera R."/>
            <person name="Culley D."/>
            <person name="Daum C."/>
            <person name="Ezra D."/>
            <person name="Gonzalez J."/>
            <person name="Henrissat B."/>
            <person name="Kuo A."/>
            <person name="Liang C."/>
            <person name="Lipzen A."/>
            <person name="Lutzoni F."/>
            <person name="Magnuson J."/>
            <person name="Mondo S."/>
            <person name="Nolan M."/>
            <person name="Ohm R."/>
            <person name="Pangilinan J."/>
            <person name="Park H.-J."/>
            <person name="Ramirez L."/>
            <person name="Alfaro M."/>
            <person name="Sun H."/>
            <person name="Tritt A."/>
            <person name="Yoshinaga Y."/>
            <person name="Zwiers L.-H."/>
            <person name="Turgeon B."/>
            <person name="Goodwin S."/>
            <person name="Spatafora J."/>
            <person name="Crous P."/>
            <person name="Grigoriev I."/>
        </authorList>
    </citation>
    <scope>NUCLEOTIDE SEQUENCE</scope>
    <source>
        <strain evidence="10">CBS 627.86</strain>
    </source>
</reference>
<evidence type="ECO:0000256" key="5">
    <source>
        <dbReference type="ARBA" id="ARBA00023002"/>
    </source>
</evidence>
<comment type="cofactor">
    <cofactor evidence="1 8">
        <name>heme</name>
        <dbReference type="ChEBI" id="CHEBI:30413"/>
    </cofactor>
</comment>
<dbReference type="InterPro" id="IPR001128">
    <property type="entry name" value="Cyt_P450"/>
</dbReference>
<dbReference type="GO" id="GO:0005506">
    <property type="term" value="F:iron ion binding"/>
    <property type="evidence" value="ECO:0007669"/>
    <property type="project" value="InterPro"/>
</dbReference>
<dbReference type="GO" id="GO:0004497">
    <property type="term" value="F:monooxygenase activity"/>
    <property type="evidence" value="ECO:0007669"/>
    <property type="project" value="UniProtKB-KW"/>
</dbReference>
<keyword evidence="9" id="KW-0472">Membrane</keyword>
<keyword evidence="9" id="KW-0812">Transmembrane</keyword>
<dbReference type="GO" id="GO:0016705">
    <property type="term" value="F:oxidoreductase activity, acting on paired donors, with incorporation or reduction of molecular oxygen"/>
    <property type="evidence" value="ECO:0007669"/>
    <property type="project" value="InterPro"/>
</dbReference>
<comment type="pathway">
    <text evidence="2">Secondary metabolite biosynthesis.</text>
</comment>
<keyword evidence="3 8" id="KW-0349">Heme</keyword>
<evidence type="ECO:0000256" key="7">
    <source>
        <dbReference type="ARBA" id="ARBA00023033"/>
    </source>
</evidence>
<evidence type="ECO:0000256" key="3">
    <source>
        <dbReference type="ARBA" id="ARBA00022617"/>
    </source>
</evidence>
<dbReference type="Gene3D" id="1.10.630.10">
    <property type="entry name" value="Cytochrome P450"/>
    <property type="match status" value="1"/>
</dbReference>
<name>A0A6A5YNA9_9PLEO</name>
<keyword evidence="7" id="KW-0503">Monooxygenase</keyword>
<keyword evidence="4 8" id="KW-0479">Metal-binding</keyword>
<evidence type="ECO:0000256" key="6">
    <source>
        <dbReference type="ARBA" id="ARBA00023004"/>
    </source>
</evidence>
<gene>
    <name evidence="10" type="ORF">BDV96DRAFT_616478</name>
</gene>
<dbReference type="PRINTS" id="PR00463">
    <property type="entry name" value="EP450I"/>
</dbReference>
<dbReference type="CDD" id="cd11051">
    <property type="entry name" value="CYP59-like"/>
    <property type="match status" value="1"/>
</dbReference>
<keyword evidence="11" id="KW-1185">Reference proteome</keyword>
<keyword evidence="5" id="KW-0560">Oxidoreductase</keyword>
<dbReference type="InterPro" id="IPR036396">
    <property type="entry name" value="Cyt_P450_sf"/>
</dbReference>
<evidence type="ECO:0000256" key="4">
    <source>
        <dbReference type="ARBA" id="ARBA00022723"/>
    </source>
</evidence>
<evidence type="ECO:0000256" key="1">
    <source>
        <dbReference type="ARBA" id="ARBA00001971"/>
    </source>
</evidence>
<evidence type="ECO:0000256" key="9">
    <source>
        <dbReference type="SAM" id="Phobius"/>
    </source>
</evidence>
<dbReference type="SUPFAM" id="SSF48264">
    <property type="entry name" value="Cytochrome P450"/>
    <property type="match status" value="1"/>
</dbReference>
<dbReference type="OrthoDB" id="10029320at2759"/>
<feature type="transmembrane region" description="Helical" evidence="9">
    <location>
        <begin position="6"/>
        <end position="27"/>
    </location>
</feature>
<protein>
    <submittedName>
        <fullName evidence="10">Putative N-alkane-inducible cytochrome P450</fullName>
    </submittedName>
</protein>
<dbReference type="Proteomes" id="UP000799770">
    <property type="component" value="Unassembled WGS sequence"/>
</dbReference>
<proteinExistence type="predicted"/>
<evidence type="ECO:0000256" key="8">
    <source>
        <dbReference type="PIRSR" id="PIRSR602401-1"/>
    </source>
</evidence>
<dbReference type="AlphaFoldDB" id="A0A6A5YNA9"/>